<comment type="caution">
    <text evidence="10">The sequence shown here is derived from an EMBL/GenBank/DDBJ whole genome shotgun (WGS) entry which is preliminary data.</text>
</comment>
<evidence type="ECO:0000256" key="2">
    <source>
        <dbReference type="ARBA" id="ARBA00009881"/>
    </source>
</evidence>
<accession>A0ABY0FCE1</accession>
<keyword evidence="5" id="KW-0288">FMN</keyword>
<dbReference type="InterPro" id="IPR004136">
    <property type="entry name" value="NMO"/>
</dbReference>
<evidence type="ECO:0000313" key="11">
    <source>
        <dbReference type="Proteomes" id="UP000290682"/>
    </source>
</evidence>
<evidence type="ECO:0000256" key="4">
    <source>
        <dbReference type="ARBA" id="ARBA00022630"/>
    </source>
</evidence>
<sequence>MPIIQGPFGGGLSSVDLVVAVGEAGGLGSFGVHHLTGAQIKDTAAAIRTRTSRPFALNLWIPFQDSEDPVISAEAYAQNAERLAPFYQELGIAPPPRPERYMPRYQEQVEALLEARPAAFSFVYGVPAPDILDRCKELDIVTIGTATTPDEARLLDEAGVDMIVATGFEAGGHRVSFLRAAEDSLTGTLALVPQVVDAVKAPVIAAGGIADGRGIAAALALGAQAVQIGTAFLACRESATSELHRDMLFSPEAKYTTLTRVFSGRLARFIRNRFVDEMRVHEAELPGYPVHSWFTGPIKNAATVQNRPELLSLYGGQSASLLRHRDARSLVASLVDETGRAIGSAW</sequence>
<evidence type="ECO:0000256" key="8">
    <source>
        <dbReference type="ARBA" id="ARBA00031155"/>
    </source>
</evidence>
<dbReference type="Pfam" id="PF03060">
    <property type="entry name" value="NMO"/>
    <property type="match status" value="1"/>
</dbReference>
<comment type="catalytic activity">
    <reaction evidence="9">
        <text>3 propionate 3-nitronate + 3 O2 + H2O = 3 3-oxopropanoate + 2 nitrate + nitrite + H2O2 + 3 H(+)</text>
        <dbReference type="Rhea" id="RHEA:57332"/>
        <dbReference type="ChEBI" id="CHEBI:15377"/>
        <dbReference type="ChEBI" id="CHEBI:15378"/>
        <dbReference type="ChEBI" id="CHEBI:15379"/>
        <dbReference type="ChEBI" id="CHEBI:16240"/>
        <dbReference type="ChEBI" id="CHEBI:16301"/>
        <dbReference type="ChEBI" id="CHEBI:17632"/>
        <dbReference type="ChEBI" id="CHEBI:33190"/>
        <dbReference type="ChEBI" id="CHEBI:136067"/>
    </reaction>
</comment>
<proteinExistence type="inferred from homology"/>
<evidence type="ECO:0000256" key="6">
    <source>
        <dbReference type="ARBA" id="ARBA00023002"/>
    </source>
</evidence>
<organism evidence="10 11">
    <name type="scientific">Crenobacter cavernae</name>
    <dbReference type="NCBI Taxonomy" id="2290923"/>
    <lineage>
        <taxon>Bacteria</taxon>
        <taxon>Pseudomonadati</taxon>
        <taxon>Pseudomonadota</taxon>
        <taxon>Betaproteobacteria</taxon>
        <taxon>Neisseriales</taxon>
        <taxon>Neisseriaceae</taxon>
        <taxon>Crenobacter</taxon>
    </lineage>
</organism>
<dbReference type="Proteomes" id="UP000290682">
    <property type="component" value="Unassembled WGS sequence"/>
</dbReference>
<reference evidence="10 11" key="1">
    <citation type="submission" date="2018-10" db="EMBL/GenBank/DDBJ databases">
        <title>Draft genome of Fastidiocella sp. strain 375T, a bacterium isolated from a karstic cave dripping water.</title>
        <authorList>
            <person name="Coelho C."/>
            <person name="Verissimo A."/>
            <person name="Tiago I."/>
        </authorList>
    </citation>
    <scope>NUCLEOTIDE SEQUENCE [LARGE SCALE GENOMIC DNA]</scope>
    <source>
        <strain evidence="10 11">CAVE-375</strain>
    </source>
</reference>
<protein>
    <recommendedName>
        <fullName evidence="8">Propionate 3-nitronate monooxygenase</fullName>
    </recommendedName>
</protein>
<keyword evidence="11" id="KW-1185">Reference proteome</keyword>
<keyword evidence="3" id="KW-0216">Detoxification</keyword>
<dbReference type="InterPro" id="IPR013785">
    <property type="entry name" value="Aldolase_TIM"/>
</dbReference>
<evidence type="ECO:0000256" key="1">
    <source>
        <dbReference type="ARBA" id="ARBA00001917"/>
    </source>
</evidence>
<evidence type="ECO:0000256" key="7">
    <source>
        <dbReference type="ARBA" id="ARBA00023033"/>
    </source>
</evidence>
<dbReference type="GO" id="GO:0004497">
    <property type="term" value="F:monooxygenase activity"/>
    <property type="evidence" value="ECO:0007669"/>
    <property type="project" value="UniProtKB-KW"/>
</dbReference>
<comment type="cofactor">
    <cofactor evidence="1">
        <name>FMN</name>
        <dbReference type="ChEBI" id="CHEBI:58210"/>
    </cofactor>
</comment>
<dbReference type="Gene3D" id="3.20.20.70">
    <property type="entry name" value="Aldolase class I"/>
    <property type="match status" value="1"/>
</dbReference>
<dbReference type="PANTHER" id="PTHR42747:SF3">
    <property type="entry name" value="NITRONATE MONOOXYGENASE-RELATED"/>
    <property type="match status" value="1"/>
</dbReference>
<keyword evidence="7 10" id="KW-0503">Monooxygenase</keyword>
<evidence type="ECO:0000256" key="3">
    <source>
        <dbReference type="ARBA" id="ARBA00022575"/>
    </source>
</evidence>
<comment type="similarity">
    <text evidence="2">Belongs to the nitronate monooxygenase family. NMO class I subfamily.</text>
</comment>
<evidence type="ECO:0000256" key="5">
    <source>
        <dbReference type="ARBA" id="ARBA00022643"/>
    </source>
</evidence>
<dbReference type="SUPFAM" id="SSF51412">
    <property type="entry name" value="Inosine monophosphate dehydrogenase (IMPDH)"/>
    <property type="match status" value="1"/>
</dbReference>
<keyword evidence="4" id="KW-0285">Flavoprotein</keyword>
<name>A0ABY0FCE1_9NEIS</name>
<evidence type="ECO:0000256" key="9">
    <source>
        <dbReference type="ARBA" id="ARBA00049401"/>
    </source>
</evidence>
<dbReference type="EMBL" id="REGR01000007">
    <property type="protein sequence ID" value="RXZ43678.1"/>
    <property type="molecule type" value="Genomic_DNA"/>
</dbReference>
<keyword evidence="6" id="KW-0560">Oxidoreductase</keyword>
<gene>
    <name evidence="10" type="ORF">EBB06_08690</name>
</gene>
<dbReference type="PANTHER" id="PTHR42747">
    <property type="entry name" value="NITRONATE MONOOXYGENASE-RELATED"/>
    <property type="match status" value="1"/>
</dbReference>
<dbReference type="RefSeq" id="WP_129212813.1">
    <property type="nucleotide sequence ID" value="NZ_REGR01000007.1"/>
</dbReference>
<dbReference type="CDD" id="cd04730">
    <property type="entry name" value="NPD_like"/>
    <property type="match status" value="1"/>
</dbReference>
<evidence type="ECO:0000313" key="10">
    <source>
        <dbReference type="EMBL" id="RXZ43678.1"/>
    </source>
</evidence>